<evidence type="ECO:0000313" key="3">
    <source>
        <dbReference type="EMBL" id="HJG79348.1"/>
    </source>
</evidence>
<comment type="caution">
    <text evidence="3">The sequence shown here is derived from an EMBL/GenBank/DDBJ whole genome shotgun (WGS) entry which is preliminary data.</text>
</comment>
<protein>
    <submittedName>
        <fullName evidence="3">Phosphotransferase family protein</fullName>
    </submittedName>
</protein>
<dbReference type="PANTHER" id="PTHR21310">
    <property type="entry name" value="AMINOGLYCOSIDE PHOSPHOTRANSFERASE-RELATED-RELATED"/>
    <property type="match status" value="1"/>
</dbReference>
<reference evidence="3" key="2">
    <citation type="submission" date="2021-09" db="EMBL/GenBank/DDBJ databases">
        <authorList>
            <person name="Gilroy R."/>
        </authorList>
    </citation>
    <scope>NUCLEOTIDE SEQUENCE</scope>
    <source>
        <strain evidence="3">ChiGjej5B5-7349</strain>
    </source>
</reference>
<dbReference type="SUPFAM" id="SSF56112">
    <property type="entry name" value="Protein kinase-like (PK-like)"/>
    <property type="match status" value="1"/>
</dbReference>
<feature type="region of interest" description="Disordered" evidence="1">
    <location>
        <begin position="1"/>
        <end position="23"/>
    </location>
</feature>
<dbReference type="InterPro" id="IPR051678">
    <property type="entry name" value="AGP_Transferase"/>
</dbReference>
<accession>A0A921SN00</accession>
<gene>
    <name evidence="3" type="ORF">K8V08_02925</name>
</gene>
<dbReference type="Pfam" id="PF01636">
    <property type="entry name" value="APH"/>
    <property type="match status" value="1"/>
</dbReference>
<feature type="compositionally biased region" description="Basic and acidic residues" evidence="1">
    <location>
        <begin position="1"/>
        <end position="10"/>
    </location>
</feature>
<evidence type="ECO:0000259" key="2">
    <source>
        <dbReference type="Pfam" id="PF01636"/>
    </source>
</evidence>
<organism evidence="3 4">
    <name type="scientific">Brevibacterium senegalense</name>
    <dbReference type="NCBI Taxonomy" id="1033736"/>
    <lineage>
        <taxon>Bacteria</taxon>
        <taxon>Bacillati</taxon>
        <taxon>Actinomycetota</taxon>
        <taxon>Actinomycetes</taxon>
        <taxon>Micrococcales</taxon>
        <taxon>Brevibacteriaceae</taxon>
        <taxon>Brevibacterium</taxon>
    </lineage>
</organism>
<reference evidence="3" key="1">
    <citation type="journal article" date="2021" name="PeerJ">
        <title>Extensive microbial diversity within the chicken gut microbiome revealed by metagenomics and culture.</title>
        <authorList>
            <person name="Gilroy R."/>
            <person name="Ravi A."/>
            <person name="Getino M."/>
            <person name="Pursley I."/>
            <person name="Horton D.L."/>
            <person name="Alikhan N.F."/>
            <person name="Baker D."/>
            <person name="Gharbi K."/>
            <person name="Hall N."/>
            <person name="Watson M."/>
            <person name="Adriaenssens E.M."/>
            <person name="Foster-Nyarko E."/>
            <person name="Jarju S."/>
            <person name="Secka A."/>
            <person name="Antonio M."/>
            <person name="Oren A."/>
            <person name="Chaudhuri R.R."/>
            <person name="La Ragione R."/>
            <person name="Hildebrand F."/>
            <person name="Pallen M.J."/>
        </authorList>
    </citation>
    <scope>NUCLEOTIDE SEQUENCE</scope>
    <source>
        <strain evidence="3">ChiGjej5B5-7349</strain>
    </source>
</reference>
<sequence>MTEAAAREDAVGESGGAPGTPQLRRLLTGVLGEGEISAIRPVTAGASKQIDLIDYLPAGGDGTPSTVVLRAEPTVGSDPDGMLREAALLTGAAERGVPVPRVLAAGRGGDDYPVPYVLTTFVAGESLAPRLLRRFAQEGGGEDFVRELGGYLARIHAMEVPDLIDPAGTDEHADWHERYRALGVDSAAFEWAFRWLEENRPSEINRTLVHGDFRLGNLMVDSDRVTGVLDWELSHVGDPREDLGWLGAPPWRFRSLHPVAGVGSREALLQGYRDAGGLEIAPEDLHWWEVLGTVKWGIMCLGRGREAADPGDRGLEFALIGRRFAECEYDVLRQLGWDSIEAGYATARRTVADAEALATAPAAATDATLPSAGEIEQSLTTSFGTDYGSRLQGAALQMVLREARAGARLRAHDQEALTRAGYVSEGDLA</sequence>
<dbReference type="Gene3D" id="3.90.1200.10">
    <property type="match status" value="1"/>
</dbReference>
<name>A0A921SN00_9MICO</name>
<evidence type="ECO:0000313" key="4">
    <source>
        <dbReference type="Proteomes" id="UP000784435"/>
    </source>
</evidence>
<feature type="domain" description="Aminoglycoside phosphotransferase" evidence="2">
    <location>
        <begin position="63"/>
        <end position="261"/>
    </location>
</feature>
<dbReference type="InterPro" id="IPR011009">
    <property type="entry name" value="Kinase-like_dom_sf"/>
</dbReference>
<evidence type="ECO:0000256" key="1">
    <source>
        <dbReference type="SAM" id="MobiDB-lite"/>
    </source>
</evidence>
<dbReference type="EMBL" id="DYUK01000067">
    <property type="protein sequence ID" value="HJG79348.1"/>
    <property type="molecule type" value="Genomic_DNA"/>
</dbReference>
<dbReference type="InterPro" id="IPR002575">
    <property type="entry name" value="Aminoglycoside_PTrfase"/>
</dbReference>
<proteinExistence type="predicted"/>
<feature type="non-terminal residue" evidence="3">
    <location>
        <position position="429"/>
    </location>
</feature>
<dbReference type="InterPro" id="IPR041726">
    <property type="entry name" value="ACAD10_11_N"/>
</dbReference>
<dbReference type="AlphaFoldDB" id="A0A921SN00"/>
<dbReference type="CDD" id="cd05154">
    <property type="entry name" value="ACAD10_11_N-like"/>
    <property type="match status" value="1"/>
</dbReference>
<dbReference type="Proteomes" id="UP000784435">
    <property type="component" value="Unassembled WGS sequence"/>
</dbReference>
<dbReference type="PANTHER" id="PTHR21310:SF57">
    <property type="entry name" value="BLR2944 PROTEIN"/>
    <property type="match status" value="1"/>
</dbReference>